<sequence length="224" mass="26053">MNLFEEIIEKHYDLNIETLDNIGRRTPRMSSEKLEAKETNDQPSSLAQYIMAPFILVDSNGINDIPVFDKISQEVVLEEIAPHFSELKKITIDDQLFIRVQNVKESSKNSFLNLVKNNRLNKIVNDIYSNRNSSWPPDRFIAKEYKVNLEIIEKSFEPDILVLWDFFKRSFIKENGFMSILPSGWTFDESFKDRIAVRAFASVCNSMEIVVNEDNNTISSFRVN</sequence>
<dbReference type="EMBL" id="JAROYP010000002">
    <property type="protein sequence ID" value="MDH5160314.1"/>
    <property type="molecule type" value="Genomic_DNA"/>
</dbReference>
<accession>A0AAW6SNJ0</accession>
<dbReference type="Proteomes" id="UP001159179">
    <property type="component" value="Unassembled WGS sequence"/>
</dbReference>
<proteinExistence type="predicted"/>
<comment type="caution">
    <text evidence="1">The sequence shown here is derived from an EMBL/GenBank/DDBJ whole genome shotgun (WGS) entry which is preliminary data.</text>
</comment>
<evidence type="ECO:0000313" key="1">
    <source>
        <dbReference type="EMBL" id="MDH5160314.1"/>
    </source>
</evidence>
<protein>
    <submittedName>
        <fullName evidence="1">Uncharacterized protein</fullName>
    </submittedName>
</protein>
<dbReference type="RefSeq" id="WP_280615982.1">
    <property type="nucleotide sequence ID" value="NZ_JAROYP010000002.1"/>
</dbReference>
<dbReference type="AlphaFoldDB" id="A0AAW6SNJ0"/>
<reference evidence="1" key="1">
    <citation type="submission" date="2023-03" db="EMBL/GenBank/DDBJ databases">
        <title>Bacterial isolates from washroom surfaces on a university campus.</title>
        <authorList>
            <person name="Holman D.B."/>
            <person name="Gzyl K.E."/>
            <person name="Taheri A.E."/>
        </authorList>
    </citation>
    <scope>NUCLEOTIDE SEQUENCE</scope>
    <source>
        <strain evidence="1">RD03</strain>
    </source>
</reference>
<gene>
    <name evidence="1" type="ORF">P5X88_05155</name>
</gene>
<organism evidence="1 2">
    <name type="scientific">Heyndrickxia oleronia</name>
    <dbReference type="NCBI Taxonomy" id="38875"/>
    <lineage>
        <taxon>Bacteria</taxon>
        <taxon>Bacillati</taxon>
        <taxon>Bacillota</taxon>
        <taxon>Bacilli</taxon>
        <taxon>Bacillales</taxon>
        <taxon>Bacillaceae</taxon>
        <taxon>Heyndrickxia</taxon>
    </lineage>
</organism>
<evidence type="ECO:0000313" key="2">
    <source>
        <dbReference type="Proteomes" id="UP001159179"/>
    </source>
</evidence>
<name>A0AAW6SNJ0_9BACI</name>